<organism evidence="8 9">
    <name type="scientific">Actinomycetospora aurantiaca</name>
    <dbReference type="NCBI Taxonomy" id="3129233"/>
    <lineage>
        <taxon>Bacteria</taxon>
        <taxon>Bacillati</taxon>
        <taxon>Actinomycetota</taxon>
        <taxon>Actinomycetes</taxon>
        <taxon>Pseudonocardiales</taxon>
        <taxon>Pseudonocardiaceae</taxon>
        <taxon>Actinomycetospora</taxon>
    </lineage>
</organism>
<dbReference type="InterPro" id="IPR002549">
    <property type="entry name" value="AI-2E-like"/>
</dbReference>
<feature type="transmembrane region" description="Helical" evidence="7">
    <location>
        <begin position="68"/>
        <end position="97"/>
    </location>
</feature>
<comment type="similarity">
    <text evidence="2">Belongs to the autoinducer-2 exporter (AI-2E) (TC 2.A.86) family.</text>
</comment>
<evidence type="ECO:0000256" key="6">
    <source>
        <dbReference type="SAM" id="MobiDB-lite"/>
    </source>
</evidence>
<dbReference type="Pfam" id="PF01594">
    <property type="entry name" value="AI-2E_transport"/>
    <property type="match status" value="1"/>
</dbReference>
<feature type="transmembrane region" description="Helical" evidence="7">
    <location>
        <begin position="12"/>
        <end position="31"/>
    </location>
</feature>
<dbReference type="EMBL" id="JBBEGN010000001">
    <property type="protein sequence ID" value="MEJ2866871.1"/>
    <property type="molecule type" value="Genomic_DNA"/>
</dbReference>
<name>A0ABU8MIS8_9PSEU</name>
<feature type="compositionally biased region" description="Low complexity" evidence="6">
    <location>
        <begin position="372"/>
        <end position="390"/>
    </location>
</feature>
<evidence type="ECO:0000256" key="7">
    <source>
        <dbReference type="SAM" id="Phobius"/>
    </source>
</evidence>
<feature type="region of interest" description="Disordered" evidence="6">
    <location>
        <begin position="349"/>
        <end position="390"/>
    </location>
</feature>
<feature type="transmembrane region" description="Helical" evidence="7">
    <location>
        <begin position="232"/>
        <end position="253"/>
    </location>
</feature>
<keyword evidence="4 7" id="KW-1133">Transmembrane helix</keyword>
<evidence type="ECO:0000256" key="2">
    <source>
        <dbReference type="ARBA" id="ARBA00009773"/>
    </source>
</evidence>
<comment type="subcellular location">
    <subcellularLocation>
        <location evidence="1">Membrane</location>
        <topology evidence="1">Multi-pass membrane protein</topology>
    </subcellularLocation>
</comment>
<dbReference type="PANTHER" id="PTHR21716">
    <property type="entry name" value="TRANSMEMBRANE PROTEIN"/>
    <property type="match status" value="1"/>
</dbReference>
<dbReference type="RefSeq" id="WP_337693482.1">
    <property type="nucleotide sequence ID" value="NZ_JBBEGN010000001.1"/>
</dbReference>
<evidence type="ECO:0000256" key="4">
    <source>
        <dbReference type="ARBA" id="ARBA00022989"/>
    </source>
</evidence>
<evidence type="ECO:0000313" key="8">
    <source>
        <dbReference type="EMBL" id="MEJ2866871.1"/>
    </source>
</evidence>
<feature type="transmembrane region" description="Helical" evidence="7">
    <location>
        <begin position="265"/>
        <end position="282"/>
    </location>
</feature>
<accession>A0ABU8MIS8</accession>
<comment type="caution">
    <text evidence="8">The sequence shown here is derived from an EMBL/GenBank/DDBJ whole genome shotgun (WGS) entry which is preliminary data.</text>
</comment>
<keyword evidence="3 7" id="KW-0812">Transmembrane</keyword>
<feature type="transmembrane region" description="Helical" evidence="7">
    <location>
        <begin position="203"/>
        <end position="225"/>
    </location>
</feature>
<reference evidence="8 9" key="1">
    <citation type="submission" date="2024-03" db="EMBL/GenBank/DDBJ databases">
        <title>Actinomycetospora sp. OC33-EN08, a novel actinomycete isolated from wild orchid (Aerides multiflora).</title>
        <authorList>
            <person name="Suriyachadkun C."/>
        </authorList>
    </citation>
    <scope>NUCLEOTIDE SEQUENCE [LARGE SCALE GENOMIC DNA]</scope>
    <source>
        <strain evidence="8 9">OC33-EN08</strain>
    </source>
</reference>
<gene>
    <name evidence="8" type="ORF">WCD74_03785</name>
</gene>
<feature type="transmembrane region" description="Helical" evidence="7">
    <location>
        <begin position="37"/>
        <end position="56"/>
    </location>
</feature>
<evidence type="ECO:0000313" key="9">
    <source>
        <dbReference type="Proteomes" id="UP001385809"/>
    </source>
</evidence>
<feature type="compositionally biased region" description="Basic and acidic residues" evidence="6">
    <location>
        <begin position="355"/>
        <end position="370"/>
    </location>
</feature>
<feature type="transmembrane region" description="Helical" evidence="7">
    <location>
        <begin position="140"/>
        <end position="170"/>
    </location>
</feature>
<proteinExistence type="inferred from homology"/>
<protein>
    <submittedName>
        <fullName evidence="8">AI-2E family transporter</fullName>
    </submittedName>
</protein>
<evidence type="ECO:0000256" key="3">
    <source>
        <dbReference type="ARBA" id="ARBA00022692"/>
    </source>
</evidence>
<dbReference type="PANTHER" id="PTHR21716:SF64">
    <property type="entry name" value="AI-2 TRANSPORT PROTEIN TQSA"/>
    <property type="match status" value="1"/>
</dbReference>
<evidence type="ECO:0000256" key="1">
    <source>
        <dbReference type="ARBA" id="ARBA00004141"/>
    </source>
</evidence>
<evidence type="ECO:0000256" key="5">
    <source>
        <dbReference type="ARBA" id="ARBA00023136"/>
    </source>
</evidence>
<keyword evidence="5 7" id="KW-0472">Membrane</keyword>
<dbReference type="Proteomes" id="UP001385809">
    <property type="component" value="Unassembled WGS sequence"/>
</dbReference>
<keyword evidence="9" id="KW-1185">Reference proteome</keyword>
<sequence>MTDAQDGTAAVRLPPAVVLLVGAAAAVVVALGVRELAWLIGPVFLALVVVITVRPVEGVLRRRGVPRWAAVIALVVLVYAVVLVLAGVIVGAVARLVTILPSYRDELDGLLGGLFALLREYGVGSLGLSEIAASLDLARVVAVLQVLLSSVAGLAGNVVFLLSVLLFLAIESGGFTAKLDAVAAARPHAARALREVVGNTRRFLVVTSVFGLLTAVVDTVVLLALGVPLAVLWGLLAFITNYIPYVGFFVGVVPPAVLALLEGGWGLATVVVAIYVVVNFVLCSLVQPRYIGDAVGLSLTVVFLSLGFWAWMLGPLGAVLAVPLTLLVKAVLVDADARAAWVSTLLAARPSRPGRPRDPVHDDGELHAADASRSPSSGQRSSGSTPSPNW</sequence>